<dbReference type="RefSeq" id="XP_022459826.1">
    <property type="nucleotide sequence ID" value="XM_022602266.1"/>
</dbReference>
<keyword evidence="6" id="KW-1003">Cell membrane</keyword>
<keyword evidence="10 14" id="KW-0472">Membrane</keyword>
<evidence type="ECO:0000256" key="9">
    <source>
        <dbReference type="ARBA" id="ARBA00023016"/>
    </source>
</evidence>
<evidence type="ECO:0000313" key="17">
    <source>
        <dbReference type="Proteomes" id="UP000019384"/>
    </source>
</evidence>
<reference evidence="16" key="1">
    <citation type="submission" date="2013-12" db="EMBL/GenBank/DDBJ databases">
        <authorList>
            <person name="Genoscope - CEA"/>
        </authorList>
    </citation>
    <scope>NUCLEOTIDE SEQUENCE</scope>
    <source>
        <strain evidence="16">CBS 1993</strain>
    </source>
</reference>
<dbReference type="HOGENOM" id="CLU_043316_1_0_1"/>
<comment type="similarity">
    <text evidence="2">Belongs to the SHO1 family.</text>
</comment>
<dbReference type="InterPro" id="IPR001452">
    <property type="entry name" value="SH3_domain"/>
</dbReference>
<dbReference type="Gene3D" id="2.30.30.40">
    <property type="entry name" value="SH3 Domains"/>
    <property type="match status" value="1"/>
</dbReference>
<proteinExistence type="inferred from homology"/>
<evidence type="ECO:0000256" key="14">
    <source>
        <dbReference type="SAM" id="Phobius"/>
    </source>
</evidence>
<evidence type="ECO:0000256" key="7">
    <source>
        <dbReference type="ARBA" id="ARBA00022692"/>
    </source>
</evidence>
<gene>
    <name evidence="16" type="ORF">KUCA_T00003813001</name>
</gene>
<dbReference type="PRINTS" id="PR00452">
    <property type="entry name" value="SH3DOMAIN"/>
</dbReference>
<accession>W6MMK9</accession>
<keyword evidence="8 14" id="KW-1133">Transmembrane helix</keyword>
<feature type="transmembrane region" description="Helical" evidence="14">
    <location>
        <begin position="128"/>
        <end position="148"/>
    </location>
</feature>
<dbReference type="InterPro" id="IPR035522">
    <property type="entry name" value="Sho1_SH3"/>
</dbReference>
<keyword evidence="17" id="KW-1185">Reference proteome</keyword>
<dbReference type="SMART" id="SM00326">
    <property type="entry name" value="SH3"/>
    <property type="match status" value="1"/>
</dbReference>
<keyword evidence="5 13" id="KW-0728">SH3 domain</keyword>
<reference evidence="16" key="2">
    <citation type="submission" date="2014-02" db="EMBL/GenBank/DDBJ databases">
        <title>Complete DNA sequence of /Kuraishia capsulata/ illustrates novel genomic features among budding yeasts (/Saccharomycotina/).</title>
        <authorList>
            <person name="Morales L."/>
            <person name="Noel B."/>
            <person name="Porcel B."/>
            <person name="Marcet-Houben M."/>
            <person name="Hullo M-F."/>
            <person name="Sacerdot C."/>
            <person name="Tekaia F."/>
            <person name="Leh-Louis V."/>
            <person name="Despons L."/>
            <person name="Khanna V."/>
            <person name="Aury J-M."/>
            <person name="Barbe V."/>
            <person name="Couloux A."/>
            <person name="Labadie K."/>
            <person name="Pelletier E."/>
            <person name="Souciet J-L."/>
            <person name="Boekhout T."/>
            <person name="Gabaldon T."/>
            <person name="Wincker P."/>
            <person name="Dujon B."/>
        </authorList>
    </citation>
    <scope>NUCLEOTIDE SEQUENCE</scope>
    <source>
        <strain evidence="16">CBS 1993</strain>
    </source>
</reference>
<dbReference type="GeneID" id="34521214"/>
<evidence type="ECO:0000256" key="3">
    <source>
        <dbReference type="ARBA" id="ARBA00016255"/>
    </source>
</evidence>
<feature type="domain" description="SH3" evidence="15">
    <location>
        <begin position="250"/>
        <end position="310"/>
    </location>
</feature>
<dbReference type="PROSITE" id="PS50002">
    <property type="entry name" value="SH3"/>
    <property type="match status" value="1"/>
</dbReference>
<name>W6MMK9_9ASCO</name>
<keyword evidence="7 14" id="KW-0812">Transmembrane</keyword>
<comment type="subcellular location">
    <subcellularLocation>
        <location evidence="1">Cell membrane</location>
        <topology evidence="1">Multi-pass membrane protein</topology>
    </subcellularLocation>
</comment>
<evidence type="ECO:0000256" key="2">
    <source>
        <dbReference type="ARBA" id="ARBA00009739"/>
    </source>
</evidence>
<keyword evidence="9" id="KW-0346">Stress response</keyword>
<evidence type="ECO:0000313" key="16">
    <source>
        <dbReference type="EMBL" id="CDK27834.1"/>
    </source>
</evidence>
<evidence type="ECO:0000256" key="11">
    <source>
        <dbReference type="ARBA" id="ARBA00029697"/>
    </source>
</evidence>
<feature type="transmembrane region" description="Helical" evidence="14">
    <location>
        <begin position="36"/>
        <end position="58"/>
    </location>
</feature>
<evidence type="ECO:0000256" key="13">
    <source>
        <dbReference type="PROSITE-ProRule" id="PRU00192"/>
    </source>
</evidence>
<evidence type="ECO:0000256" key="5">
    <source>
        <dbReference type="ARBA" id="ARBA00022443"/>
    </source>
</evidence>
<dbReference type="CDD" id="cd11855">
    <property type="entry name" value="SH3_Sho1p"/>
    <property type="match status" value="1"/>
</dbReference>
<evidence type="ECO:0000256" key="10">
    <source>
        <dbReference type="ARBA" id="ARBA00023136"/>
    </source>
</evidence>
<dbReference type="GO" id="GO:0005886">
    <property type="term" value="C:plasma membrane"/>
    <property type="evidence" value="ECO:0007669"/>
    <property type="project" value="UniProtKB-SubCell"/>
</dbReference>
<evidence type="ECO:0000256" key="1">
    <source>
        <dbReference type="ARBA" id="ARBA00004651"/>
    </source>
</evidence>
<dbReference type="Proteomes" id="UP000019384">
    <property type="component" value="Unassembled WGS sequence"/>
</dbReference>
<evidence type="ECO:0000259" key="15">
    <source>
        <dbReference type="PROSITE" id="PS50002"/>
    </source>
</evidence>
<dbReference type="EMBL" id="HG793128">
    <property type="protein sequence ID" value="CDK27834.1"/>
    <property type="molecule type" value="Genomic_DNA"/>
</dbReference>
<evidence type="ECO:0000256" key="8">
    <source>
        <dbReference type="ARBA" id="ARBA00022989"/>
    </source>
</evidence>
<dbReference type="Pfam" id="PF00018">
    <property type="entry name" value="SH3_1"/>
    <property type="match status" value="1"/>
</dbReference>
<protein>
    <recommendedName>
        <fullName evidence="4">High osmolarity signaling protein SHO1</fullName>
    </recommendedName>
    <alternativeName>
        <fullName evidence="3">High osmolarity signaling protein sho1</fullName>
    </alternativeName>
    <alternativeName>
        <fullName evidence="11 12">Osmosensor SHO1</fullName>
    </alternativeName>
</protein>
<sequence>MSTSTDKTADSKARAKAFFRPQRTRMSLSNFFMSPFALGSLGFAAIAWIVAFAGSIAAASAHSGISFPKFTWWGLVFQLLLFALIIALYATNTFRFHRSFLVGTIAIAFLYTSNSTTQLIYSNTSSRLAAAAGCLLLSVVNLIWLFYYGSEPSSPIIQWIDGGRTDDIDNTNLPTSRSHYREDPLALRHSSLRSTATAHANNPFEAETPELQQQQSHYGAPIKGFENASSSQLTNAEVAIRTSGVETDDDYPYLVRGLYDYVANPDDLNELSFKKGEVFKVKDTIGKWWQGKNSNGDIGMCPSNYIELLA</sequence>
<dbReference type="SUPFAM" id="SSF50044">
    <property type="entry name" value="SH3-domain"/>
    <property type="match status" value="1"/>
</dbReference>
<dbReference type="AlphaFoldDB" id="W6MMK9"/>
<organism evidence="16 17">
    <name type="scientific">Kuraishia capsulata CBS 1993</name>
    <dbReference type="NCBI Taxonomy" id="1382522"/>
    <lineage>
        <taxon>Eukaryota</taxon>
        <taxon>Fungi</taxon>
        <taxon>Dikarya</taxon>
        <taxon>Ascomycota</taxon>
        <taxon>Saccharomycotina</taxon>
        <taxon>Pichiomycetes</taxon>
        <taxon>Pichiales</taxon>
        <taxon>Pichiaceae</taxon>
        <taxon>Kuraishia</taxon>
    </lineage>
</organism>
<dbReference type="InterPro" id="IPR036028">
    <property type="entry name" value="SH3-like_dom_sf"/>
</dbReference>
<evidence type="ECO:0000256" key="4">
    <source>
        <dbReference type="ARBA" id="ARBA00017350"/>
    </source>
</evidence>
<evidence type="ECO:0000256" key="12">
    <source>
        <dbReference type="ARBA" id="ARBA00030785"/>
    </source>
</evidence>
<dbReference type="STRING" id="1382522.W6MMK9"/>
<feature type="transmembrane region" description="Helical" evidence="14">
    <location>
        <begin position="96"/>
        <end position="116"/>
    </location>
</feature>
<evidence type="ECO:0000256" key="6">
    <source>
        <dbReference type="ARBA" id="ARBA00022475"/>
    </source>
</evidence>
<dbReference type="OrthoDB" id="5983572at2759"/>
<feature type="transmembrane region" description="Helical" evidence="14">
    <location>
        <begin position="70"/>
        <end position="90"/>
    </location>
</feature>